<evidence type="ECO:0000313" key="1">
    <source>
        <dbReference type="EMBL" id="KAG7436967.1"/>
    </source>
</evidence>
<dbReference type="GO" id="GO:0000932">
    <property type="term" value="C:P-body"/>
    <property type="evidence" value="ECO:0007669"/>
    <property type="project" value="TreeGrafter"/>
</dbReference>
<reference evidence="1" key="1">
    <citation type="submission" date="2021-04" db="EMBL/GenBank/DDBJ databases">
        <title>First draft genome resource for Brassicaceae pathogens Fusarium oxysporum f. sp. raphani and Fusarium oxysporum f. sp. rapae.</title>
        <authorList>
            <person name="Asai S."/>
        </authorList>
    </citation>
    <scope>NUCLEOTIDE SEQUENCE</scope>
    <source>
        <strain evidence="1">Tf1262</strain>
    </source>
</reference>
<protein>
    <submittedName>
        <fullName evidence="1">Uncharacterized protein</fullName>
    </submittedName>
</protein>
<dbReference type="PANTHER" id="PTHR47551">
    <property type="entry name" value="TUBULIN--TYROSINE LIGASE PBY1-RELATED"/>
    <property type="match status" value="1"/>
</dbReference>
<dbReference type="AlphaFoldDB" id="A0A8J5QBD7"/>
<evidence type="ECO:0000313" key="2">
    <source>
        <dbReference type="Proteomes" id="UP000693942"/>
    </source>
</evidence>
<dbReference type="PANTHER" id="PTHR47551:SF1">
    <property type="entry name" value="TUBULIN--TYROSINE LIGASE PBY1-RELATED"/>
    <property type="match status" value="1"/>
</dbReference>
<name>A0A8J5QBD7_FUSOX</name>
<dbReference type="InterPro" id="IPR027746">
    <property type="entry name" value="TTL"/>
</dbReference>
<comment type="caution">
    <text evidence="1">The sequence shown here is derived from an EMBL/GenBank/DDBJ whole genome shotgun (WGS) entry which is preliminary data.</text>
</comment>
<dbReference type="EMBL" id="JAELUR010000002">
    <property type="protein sequence ID" value="KAG7436967.1"/>
    <property type="molecule type" value="Genomic_DNA"/>
</dbReference>
<dbReference type="Proteomes" id="UP000693942">
    <property type="component" value="Unassembled WGS sequence"/>
</dbReference>
<organism evidence="1 2">
    <name type="scientific">Fusarium oxysporum f. sp. raphani</name>
    <dbReference type="NCBI Taxonomy" id="96318"/>
    <lineage>
        <taxon>Eukaryota</taxon>
        <taxon>Fungi</taxon>
        <taxon>Dikarya</taxon>
        <taxon>Ascomycota</taxon>
        <taxon>Pezizomycotina</taxon>
        <taxon>Sordariomycetes</taxon>
        <taxon>Hypocreomycetidae</taxon>
        <taxon>Hypocreales</taxon>
        <taxon>Nectriaceae</taxon>
        <taxon>Fusarium</taxon>
        <taxon>Fusarium oxysporum species complex</taxon>
    </lineage>
</organism>
<sequence length="93" mass="10089">MPIVQDVSQRKIVWTGISHNFWGAESAFTEVEGSAGSRRFKWAPNLDHLEESSQGKHAGEDSSALQSGYVSITPLRANFATASSALHGVEFVI</sequence>
<proteinExistence type="predicted"/>
<gene>
    <name evidence="1" type="ORF">Forpi1262_v002064</name>
</gene>
<accession>A0A8J5QBD7</accession>